<dbReference type="AlphaFoldDB" id="A0A9P6LVJ1"/>
<dbReference type="Proteomes" id="UP000749646">
    <property type="component" value="Unassembled WGS sequence"/>
</dbReference>
<keyword evidence="2" id="KW-1185">Reference proteome</keyword>
<gene>
    <name evidence="1" type="ORF">BGZ65_010750</name>
</gene>
<reference evidence="1" key="1">
    <citation type="journal article" date="2020" name="Fungal Divers.">
        <title>Resolving the Mortierellaceae phylogeny through synthesis of multi-gene phylogenetics and phylogenomics.</title>
        <authorList>
            <person name="Vandepol N."/>
            <person name="Liber J."/>
            <person name="Desiro A."/>
            <person name="Na H."/>
            <person name="Kennedy M."/>
            <person name="Barry K."/>
            <person name="Grigoriev I.V."/>
            <person name="Miller A.N."/>
            <person name="O'Donnell K."/>
            <person name="Stajich J.E."/>
            <person name="Bonito G."/>
        </authorList>
    </citation>
    <scope>NUCLEOTIDE SEQUENCE</scope>
    <source>
        <strain evidence="1">MES-2147</strain>
    </source>
</reference>
<evidence type="ECO:0000313" key="1">
    <source>
        <dbReference type="EMBL" id="KAF9945431.1"/>
    </source>
</evidence>
<evidence type="ECO:0000313" key="2">
    <source>
        <dbReference type="Proteomes" id="UP000749646"/>
    </source>
</evidence>
<sequence>MGAIPKNSNGELLCTQAEGVFTIKKAAVKNQSNGPTSLQAEFSTGDYTKTSKQTVKLIAKKRIYGEDTFVLYVIKSI</sequence>
<accession>A0A9P6LVJ1</accession>
<dbReference type="EMBL" id="JAAAHW010008006">
    <property type="protein sequence ID" value="KAF9945431.1"/>
    <property type="molecule type" value="Genomic_DNA"/>
</dbReference>
<name>A0A9P6LVJ1_9FUNG</name>
<organism evidence="1 2">
    <name type="scientific">Modicella reniformis</name>
    <dbReference type="NCBI Taxonomy" id="1440133"/>
    <lineage>
        <taxon>Eukaryota</taxon>
        <taxon>Fungi</taxon>
        <taxon>Fungi incertae sedis</taxon>
        <taxon>Mucoromycota</taxon>
        <taxon>Mortierellomycotina</taxon>
        <taxon>Mortierellomycetes</taxon>
        <taxon>Mortierellales</taxon>
        <taxon>Mortierellaceae</taxon>
        <taxon>Modicella</taxon>
    </lineage>
</organism>
<protein>
    <submittedName>
        <fullName evidence="1">Uncharacterized protein</fullName>
    </submittedName>
</protein>
<comment type="caution">
    <text evidence="1">The sequence shown here is derived from an EMBL/GenBank/DDBJ whole genome shotgun (WGS) entry which is preliminary data.</text>
</comment>
<proteinExistence type="predicted"/>